<dbReference type="AlphaFoldDB" id="A0A1Q5TR03"/>
<keyword evidence="1" id="KW-0238">DNA-binding</keyword>
<proteinExistence type="predicted"/>
<organism evidence="1 2">
    <name type="scientific">Xenorhabdus eapokensis</name>
    <dbReference type="NCBI Taxonomy" id="1873482"/>
    <lineage>
        <taxon>Bacteria</taxon>
        <taxon>Pseudomonadati</taxon>
        <taxon>Pseudomonadota</taxon>
        <taxon>Gammaproteobacteria</taxon>
        <taxon>Enterobacterales</taxon>
        <taxon>Morganellaceae</taxon>
        <taxon>Xenorhabdus</taxon>
    </lineage>
</organism>
<gene>
    <name evidence="1" type="ORF">Xedl_02291</name>
</gene>
<dbReference type="RefSeq" id="WP_074023806.1">
    <property type="nucleotide sequence ID" value="NZ_CAWNAG010000046.1"/>
</dbReference>
<sequence>MILHWLQSIQKKIDPELLCQVANFLYDVGADGCTVLSRNNAFIIEFDREADSYKKAILSAIKQVQSIGLVVKSIDAGQYVGLSDAAEFAHLTRSAMSKFNKGVEVSNSGILMNFAYRE</sequence>
<dbReference type="EMBL" id="MKGQ01000014">
    <property type="protein sequence ID" value="OKP02640.1"/>
    <property type="molecule type" value="Genomic_DNA"/>
</dbReference>
<evidence type="ECO:0000313" key="1">
    <source>
        <dbReference type="EMBL" id="OKP02640.1"/>
    </source>
</evidence>
<dbReference type="GO" id="GO:0003677">
    <property type="term" value="F:DNA binding"/>
    <property type="evidence" value="ECO:0007669"/>
    <property type="project" value="UniProtKB-KW"/>
</dbReference>
<dbReference type="Proteomes" id="UP000186268">
    <property type="component" value="Unassembled WGS sequence"/>
</dbReference>
<evidence type="ECO:0000313" key="2">
    <source>
        <dbReference type="Proteomes" id="UP000186268"/>
    </source>
</evidence>
<reference evidence="1 2" key="1">
    <citation type="submission" date="2016-09" db="EMBL/GenBank/DDBJ databases">
        <title>Xenorhabdus thuongxuanensis sp. nov. and Xenorhabdus eapokensis sp. nov., isolated from Steinernema species.</title>
        <authorList>
            <person name="Kaempfer P."/>
            <person name="Tobias N.J."/>
            <person name="Phan Ke L."/>
            <person name="Bode H.B."/>
            <person name="Glaeser S.P."/>
        </authorList>
    </citation>
    <scope>NUCLEOTIDE SEQUENCE [LARGE SCALE GENOMIC DNA]</scope>
    <source>
        <strain evidence="1 2">DL20</strain>
    </source>
</reference>
<comment type="caution">
    <text evidence="1">The sequence shown here is derived from an EMBL/GenBank/DDBJ whole genome shotgun (WGS) entry which is preliminary data.</text>
</comment>
<dbReference type="STRING" id="1873482.Xedl_02291"/>
<name>A0A1Q5TR03_9GAMM</name>
<keyword evidence="2" id="KW-1185">Reference proteome</keyword>
<accession>A0A1Q5TR03</accession>
<protein>
    <submittedName>
        <fullName evidence="1">DNA-binding protein</fullName>
    </submittedName>
</protein>